<sequence length="180" mass="20266">MKGKLTKGVAILLLVTTSVMMSGCYGSFALTSKLHRWNGQVSNKKFVNELVFFGLCILPAYELACLGDALIFNSIEFWGGNNPIAMNEGETEEMDVVRKGQTYHLTKTLNNLEISQADGESVHFRYFPEEKSWYLMEGESKVKVVEMKKKTVFTYLPNNKTLAFDQNNAAEIETEIMAAQ</sequence>
<accession>H1DH82</accession>
<organism evidence="2 3">
    <name type="scientific">Odoribacter laneus YIT 12061</name>
    <dbReference type="NCBI Taxonomy" id="742817"/>
    <lineage>
        <taxon>Bacteria</taxon>
        <taxon>Pseudomonadati</taxon>
        <taxon>Bacteroidota</taxon>
        <taxon>Bacteroidia</taxon>
        <taxon>Bacteroidales</taxon>
        <taxon>Odoribacteraceae</taxon>
        <taxon>Odoribacter</taxon>
    </lineage>
</organism>
<protein>
    <recommendedName>
        <fullName evidence="4">DUF3332 domain-containing protein</fullName>
    </recommendedName>
</protein>
<keyword evidence="1" id="KW-0472">Membrane</keyword>
<dbReference type="EMBL" id="ADMC01000022">
    <property type="protein sequence ID" value="EHP47765.1"/>
    <property type="molecule type" value="Genomic_DNA"/>
</dbReference>
<reference evidence="2 3" key="1">
    <citation type="submission" date="2012-01" db="EMBL/GenBank/DDBJ databases">
        <title>The Genome Sequence of Odoribacter laneus YIT 12061.</title>
        <authorList>
            <consortium name="The Broad Institute Genome Sequencing Platform"/>
            <person name="Earl A."/>
            <person name="Ward D."/>
            <person name="Feldgarden M."/>
            <person name="Gevers D."/>
            <person name="Morotomi M."/>
            <person name="Young S.K."/>
            <person name="Zeng Q."/>
            <person name="Gargeya S."/>
            <person name="Fitzgerald M."/>
            <person name="Haas B."/>
            <person name="Abouelleil A."/>
            <person name="Alvarado L."/>
            <person name="Arachchi H.M."/>
            <person name="Berlin A."/>
            <person name="Chapman S.B."/>
            <person name="Gearin G."/>
            <person name="Goldberg J."/>
            <person name="Griggs A."/>
            <person name="Gujja S."/>
            <person name="Hansen M."/>
            <person name="Heiman D."/>
            <person name="Howarth C."/>
            <person name="Larimer J."/>
            <person name="Lui A."/>
            <person name="MacDonald P.J.P."/>
            <person name="McCowen C."/>
            <person name="Montmayeur A."/>
            <person name="Murphy C."/>
            <person name="Neiman D."/>
            <person name="Pearson M."/>
            <person name="Priest M."/>
            <person name="Roberts A."/>
            <person name="Saif S."/>
            <person name="Shea T."/>
            <person name="Sisk P."/>
            <person name="Stolte C."/>
            <person name="Sykes S."/>
            <person name="Wortman J."/>
            <person name="Nusbaum C."/>
            <person name="Birren B."/>
        </authorList>
    </citation>
    <scope>NUCLEOTIDE SEQUENCE [LARGE SCALE GENOMIC DNA]</scope>
    <source>
        <strain evidence="2 3">YIT 12061</strain>
    </source>
</reference>
<name>H1DH82_9BACT</name>
<dbReference type="GeneID" id="98069184"/>
<feature type="transmembrane region" description="Helical" evidence="1">
    <location>
        <begin position="50"/>
        <end position="72"/>
    </location>
</feature>
<proteinExistence type="predicted"/>
<dbReference type="PATRIC" id="fig|742817.3.peg.1726"/>
<dbReference type="InterPro" id="IPR021768">
    <property type="entry name" value="DUF3332"/>
</dbReference>
<keyword evidence="3" id="KW-1185">Reference proteome</keyword>
<evidence type="ECO:0000313" key="2">
    <source>
        <dbReference type="EMBL" id="EHP47765.1"/>
    </source>
</evidence>
<dbReference type="HOGENOM" id="CLU_097575_0_0_10"/>
<dbReference type="RefSeq" id="WP_009136766.1">
    <property type="nucleotide sequence ID" value="NZ_JH594596.1"/>
</dbReference>
<dbReference type="Proteomes" id="UP000004892">
    <property type="component" value="Unassembled WGS sequence"/>
</dbReference>
<dbReference type="eggNOG" id="ENOG5031GKZ">
    <property type="taxonomic scope" value="Bacteria"/>
</dbReference>
<dbReference type="STRING" id="742817.HMPREF9449_01618"/>
<evidence type="ECO:0000313" key="3">
    <source>
        <dbReference type="Proteomes" id="UP000004892"/>
    </source>
</evidence>
<gene>
    <name evidence="2" type="ORF">HMPREF9449_01618</name>
</gene>
<dbReference type="AlphaFoldDB" id="H1DH82"/>
<dbReference type="Pfam" id="PF11810">
    <property type="entry name" value="DUF3332"/>
    <property type="match status" value="1"/>
</dbReference>
<keyword evidence="1" id="KW-1133">Transmembrane helix</keyword>
<evidence type="ECO:0000256" key="1">
    <source>
        <dbReference type="SAM" id="Phobius"/>
    </source>
</evidence>
<comment type="caution">
    <text evidence="2">The sequence shown here is derived from an EMBL/GenBank/DDBJ whole genome shotgun (WGS) entry which is preliminary data.</text>
</comment>
<evidence type="ECO:0008006" key="4">
    <source>
        <dbReference type="Google" id="ProtNLM"/>
    </source>
</evidence>
<keyword evidence="1" id="KW-0812">Transmembrane</keyword>
<dbReference type="PROSITE" id="PS51257">
    <property type="entry name" value="PROKAR_LIPOPROTEIN"/>
    <property type="match status" value="1"/>
</dbReference>